<dbReference type="GO" id="GO:0000178">
    <property type="term" value="C:exosome (RNase complex)"/>
    <property type="evidence" value="ECO:0007669"/>
    <property type="project" value="TreeGrafter"/>
</dbReference>
<dbReference type="EMBL" id="SDMP01000004">
    <property type="protein sequence ID" value="RYR60103.1"/>
    <property type="molecule type" value="Genomic_DNA"/>
</dbReference>
<sequence length="1750" mass="194330">MEHTTLQLAATTTTTTTTTTSAPSQPPPEPPPNATVSSHRVREEGELFSSDDDDENRDTAAVLPIPDSSVVQSIHESSVVQSTYESSVVQSIHESSVVQSIPDVQTIRTAQTTSTVQSTIVAQTIPAIKTASARESGAAPLVQKSIQGVQGGSNNLLLQTNKQSTSQKSLVKNQLPPKSPPWTGPVGNDKNLVISFSDDDSGSDLDTKGNATKLDSHVKRPSSSLVKSNKLQLQQNGRGVQKAMPKRFSSNHTFILPMTKNRGSISKGVGSMPLGQGSRTKYFKPVNKNVMIREHVRDQGVVSNDSKLQDLRHQIALRESELRLKAALQTKEAASIVGRDHNVSNLKNDIARKYTPPSSEALEPREPDRKRLKLGTSAVGSQQEVPVSKSILPSKDSARQNCYHQERHHVGHSQNEIPLCRGKPTIVTSEKQPDKHTDNSLHNMPFRPREGDVSYGVNQIEKSIRPIDPCIAPNQSAVPENMNSNSMPKNLVAPSGASLLSHKDNAHVSEHNNMDLDSIFGMEELIDKELEEAQEHRHKCEIEERNALKIYLKAQRALLEANARCTNLYRKRELCSANLRSLILNNPSFSWSSGQHQDLDSGPDYLTRHGYEIPTSSCQRPAEYNDNNNPSFDSNIQGMNLVAGANLGPEPCGEPDASTSEPLPQMGNNAENGIYSPSDELDTSGNENGEISPAGNVSSNLDAEYNKEQDSNGKLMDIDTTSNANFSTDCPQDSLLLEATLRSQLFARLGTKGMKTSIPSNNTVAAAEHGPENEVGSQRNQEHHGVVVQSGVDDNDLQGIERQERSIHLDSTEIQSEQNSGGNSLESNGSGGSGGQGHMPCQGHHSTNDMTFPPLIFRSAFRELREISPFYPNQFQNKNDFIHTNDSENRRITCLGYDEMKWSNLLEVSVPVTVGNLLSEESSYSCSSAVDPFWPLCMYELRGKCNNDECPWQHVKDYDDGNLHQEQHINSNNPGRLPLHQQNCNGVTKVPNGHKATVLPTYLVGLDVLKADQFAYKAVMAHRSSQYWQKHFSFTLATSNMLRNGIPADAPLLHGGDERIEVHDPWNNYLSSFQWRTGARNQIKQAMADSEQAVEMAALILNQETNKLHGVRKALSILSKALETDPKSLVLWIVYLLIYYGNFNPDEKNDMFFYAVKHCEGCYVLWLMYINSQRKLDDRLAAYDAALSELCQHASAAVEDRAHESACILDLFLQMLDCLCMSGNIEKAIHRSYGIIPTTTKSDEPNHLSLSDILNCLTISDKCVFWVCCVYLVIYRKLPDAVVLKFECEKDLLDIEWPFIRLSEDDKEMAIKLVETAVESVDSHLCSESVKSDANLRAAQLFALNHIRCMVALDNLESSRDLFDKYMKLYPSCIELVLLLARIQKQESNVANFTGFEEAISIWPNEVPGISCIWNQYVENALQNQRIDFAKEIISRWFHSVWKVQELSNGETDASSHGNSCGSLGLNSKPASDTLISDHKSMDMMFGFLNLSLYYFFQNDATEACLAVDKAKNIAAFGGLEHSMRKHVMFLLCDALSLKEDGPNDAIKKILEVYMDPSTQALLVPKVLTRKFFDSIKKPRVQHLINNILTPVSFDCALLNFIAQSWFGSSHLPRMVSDPKYLVDFVEAIMEVVPSNFQLAIIVCKLLSNSHNNSDVSSASLWFWACSNLVNAILSSVPIPPEYVWVKAGGFLQNPVGIEAVSQRFFGRALSVYPYSIELWKCFYKLNKTIGVANDVVEAAKERGISIELD</sequence>
<reference evidence="3 4" key="1">
    <citation type="submission" date="2019-01" db="EMBL/GenBank/DDBJ databases">
        <title>Sequencing of cultivated peanut Arachis hypogaea provides insights into genome evolution and oil improvement.</title>
        <authorList>
            <person name="Chen X."/>
        </authorList>
    </citation>
    <scope>NUCLEOTIDE SEQUENCE [LARGE SCALE GENOMIC DNA]</scope>
    <source>
        <strain evidence="4">cv. Fuhuasheng</strain>
        <tissue evidence="3">Leaves</tissue>
    </source>
</reference>
<feature type="compositionally biased region" description="Polar residues" evidence="1">
    <location>
        <begin position="163"/>
        <end position="172"/>
    </location>
</feature>
<evidence type="ECO:0000313" key="3">
    <source>
        <dbReference type="EMBL" id="RYR60103.1"/>
    </source>
</evidence>
<dbReference type="InterPro" id="IPR039278">
    <property type="entry name" value="Red1"/>
</dbReference>
<comment type="caution">
    <text evidence="3">The sequence shown here is derived from an EMBL/GenBank/DDBJ whole genome shotgun (WGS) entry which is preliminary data.</text>
</comment>
<feature type="compositionally biased region" description="Low complexity" evidence="1">
    <location>
        <begin position="1"/>
        <end position="23"/>
    </location>
</feature>
<gene>
    <name evidence="3" type="ORF">Ahy_A04g017198</name>
</gene>
<dbReference type="OrthoDB" id="1922977at2759"/>
<dbReference type="GO" id="GO:0005634">
    <property type="term" value="C:nucleus"/>
    <property type="evidence" value="ECO:0007669"/>
    <property type="project" value="TreeGrafter"/>
</dbReference>
<feature type="domain" description="Putative zinc-finger" evidence="2">
    <location>
        <begin position="936"/>
        <end position="956"/>
    </location>
</feature>
<accession>A0A445DAA7</accession>
<organism evidence="3 4">
    <name type="scientific">Arachis hypogaea</name>
    <name type="common">Peanut</name>
    <dbReference type="NCBI Taxonomy" id="3818"/>
    <lineage>
        <taxon>Eukaryota</taxon>
        <taxon>Viridiplantae</taxon>
        <taxon>Streptophyta</taxon>
        <taxon>Embryophyta</taxon>
        <taxon>Tracheophyta</taxon>
        <taxon>Spermatophyta</taxon>
        <taxon>Magnoliopsida</taxon>
        <taxon>eudicotyledons</taxon>
        <taxon>Gunneridae</taxon>
        <taxon>Pentapetalae</taxon>
        <taxon>rosids</taxon>
        <taxon>fabids</taxon>
        <taxon>Fabales</taxon>
        <taxon>Fabaceae</taxon>
        <taxon>Papilionoideae</taxon>
        <taxon>50 kb inversion clade</taxon>
        <taxon>dalbergioids sensu lato</taxon>
        <taxon>Dalbergieae</taxon>
        <taxon>Pterocarpus clade</taxon>
        <taxon>Arachis</taxon>
    </lineage>
</organism>
<feature type="region of interest" description="Disordered" evidence="1">
    <location>
        <begin position="428"/>
        <end position="452"/>
    </location>
</feature>
<feature type="region of interest" description="Disordered" evidence="1">
    <location>
        <begin position="649"/>
        <end position="700"/>
    </location>
</feature>
<name>A0A445DAA7_ARAHY</name>
<dbReference type="PANTHER" id="PTHR21563:SF3">
    <property type="entry name" value="ZINC FINGER C3H1 DOMAIN-CONTAINING PROTEIN"/>
    <property type="match status" value="1"/>
</dbReference>
<feature type="compositionally biased region" description="Polar residues" evidence="1">
    <location>
        <begin position="657"/>
        <end position="671"/>
    </location>
</feature>
<dbReference type="Gene3D" id="1.25.40.10">
    <property type="entry name" value="Tetratricopeptide repeat domain"/>
    <property type="match status" value="1"/>
</dbReference>
<evidence type="ECO:0000259" key="2">
    <source>
        <dbReference type="Pfam" id="PF10650"/>
    </source>
</evidence>
<feature type="region of interest" description="Disordered" evidence="1">
    <location>
        <begin position="806"/>
        <end position="847"/>
    </location>
</feature>
<dbReference type="Proteomes" id="UP000289738">
    <property type="component" value="Chromosome A04"/>
</dbReference>
<evidence type="ECO:0000256" key="1">
    <source>
        <dbReference type="SAM" id="MobiDB-lite"/>
    </source>
</evidence>
<dbReference type="STRING" id="3818.A0A445DAA7"/>
<dbReference type="PANTHER" id="PTHR21563">
    <property type="entry name" value="ZINC FINGER C3H1 DOMAIN-CONTAINING PROTEIN"/>
    <property type="match status" value="1"/>
</dbReference>
<feature type="region of interest" description="Disordered" evidence="1">
    <location>
        <begin position="350"/>
        <end position="369"/>
    </location>
</feature>
<dbReference type="InterPro" id="IPR011990">
    <property type="entry name" value="TPR-like_helical_dom_sf"/>
</dbReference>
<feature type="compositionally biased region" description="Polar residues" evidence="1">
    <location>
        <begin position="683"/>
        <end position="700"/>
    </location>
</feature>
<feature type="region of interest" description="Disordered" evidence="1">
    <location>
        <begin position="163"/>
        <end position="244"/>
    </location>
</feature>
<dbReference type="InterPro" id="IPR019607">
    <property type="entry name" value="Putative_zinc-finger_domain"/>
</dbReference>
<dbReference type="Pfam" id="PF10650">
    <property type="entry name" value="zf-C3H1"/>
    <property type="match status" value="1"/>
</dbReference>
<feature type="compositionally biased region" description="Low complexity" evidence="1">
    <location>
        <begin position="816"/>
        <end position="828"/>
    </location>
</feature>
<evidence type="ECO:0000313" key="4">
    <source>
        <dbReference type="Proteomes" id="UP000289738"/>
    </source>
</evidence>
<feature type="region of interest" description="Disordered" evidence="1">
    <location>
        <begin position="1"/>
        <end position="58"/>
    </location>
</feature>
<dbReference type="SUPFAM" id="SSF48452">
    <property type="entry name" value="TPR-like"/>
    <property type="match status" value="1"/>
</dbReference>
<feature type="compositionally biased region" description="Pro residues" evidence="1">
    <location>
        <begin position="24"/>
        <end position="33"/>
    </location>
</feature>
<feature type="compositionally biased region" description="Polar residues" evidence="1">
    <location>
        <begin position="221"/>
        <end position="238"/>
    </location>
</feature>
<proteinExistence type="predicted"/>
<keyword evidence="4" id="KW-1185">Reference proteome</keyword>
<protein>
    <recommendedName>
        <fullName evidence="2">Putative zinc-finger domain-containing protein</fullName>
    </recommendedName>
</protein>